<keyword evidence="2" id="KW-0547">Nucleotide-binding</keyword>
<dbReference type="PANTHER" id="PTHR47961">
    <property type="entry name" value="DNA POLYMERASE THETA, PUTATIVE (AFU_ORTHOLOGUE AFUA_1G05260)-RELATED"/>
    <property type="match status" value="1"/>
</dbReference>
<dbReference type="PANTHER" id="PTHR47961:SF12">
    <property type="entry name" value="HELICASE POLQ-LIKE"/>
    <property type="match status" value="1"/>
</dbReference>
<evidence type="ECO:0000313" key="10">
    <source>
        <dbReference type="EMBL" id="CAB4017488.1"/>
    </source>
</evidence>
<sequence length="726" mass="81455">MKELLCHEKDALLILPFVSIVQEKVRDMSLFAVDLEFLVEEYAASKGKFPPRNRRKKKSLYIATIEKANGLVNSLIEENRMSEIGLVVVDEMHMLGEGGHRGATLEMCLAKILFCSSSTQVIGMSATLSNIADLQRFLNAEIYINEFRPVELKEYIKVESEIYEVKNDKVGRNEEIPLKRSRKIKHESSDPTLSINDPDHLSVLVQEVIPKYSCLLFCPTKQNCQNVAKLLAKTLSGEFKKVKVKEKRDLLRSLKVNADGICPVLRQVIPYGIAYHHGGLTMDERKLIEEAYSQGTLCLLTCTSTLAAGVNLPAKRVILRNPYIGKNVITRSQYKQMIGRAGRAGIDTSGESILLMDKRDKDKVLKLINAPLESCHSSLLHGNGQGLRSLVLSLIGLKVCNSVEDINRFTSKTLLAVQNDSKGNSTLFEKVHENVDALVKLKLVEKWDSTTADRPTTRVEATPLGRATFKGCVDVDRSPFIYDEVKRAQENLVLANDLHLLYLVTTPDMIADIKPNWMTYLTQVSSLNSAEQKACEFIGVSEGYLTRQVSSNGSKKNEQETSVVKRFYLTLMLYKIISEHSIWDVANTFDQPRGFIQSLFTSSTSFASCLVHFTNELPEFQNIKLLLETIMDKLSYTAVLELVPLMQIPGVKKNRAKQLYVAGYRNLQAVAKADPETLIKEMEHLPRTQAKLLVSAAKMLLLEKAEALQEEAEELIGIQPTKGNER</sequence>
<evidence type="ECO:0000256" key="3">
    <source>
        <dbReference type="ARBA" id="ARBA00022763"/>
    </source>
</evidence>
<dbReference type="InterPro" id="IPR014001">
    <property type="entry name" value="Helicase_ATP-bd"/>
</dbReference>
<dbReference type="SMART" id="SM00490">
    <property type="entry name" value="HELICc"/>
    <property type="match status" value="1"/>
</dbReference>
<dbReference type="InterPro" id="IPR036390">
    <property type="entry name" value="WH_DNA-bd_sf"/>
</dbReference>
<dbReference type="FunFam" id="3.40.50.300:FF:000813">
    <property type="entry name" value="helicase POLQ-like isoform X1"/>
    <property type="match status" value="1"/>
</dbReference>
<keyword evidence="5 10" id="KW-0347">Helicase</keyword>
<dbReference type="Gene3D" id="1.10.150.20">
    <property type="entry name" value="5' to 3' exonuclease, C-terminal subdomain"/>
    <property type="match status" value="1"/>
</dbReference>
<keyword evidence="8" id="KW-0539">Nucleus</keyword>
<dbReference type="GO" id="GO:0043138">
    <property type="term" value="F:3'-5' DNA helicase activity"/>
    <property type="evidence" value="ECO:0007669"/>
    <property type="project" value="UniProtKB-EC"/>
</dbReference>
<dbReference type="Gene3D" id="3.40.50.300">
    <property type="entry name" value="P-loop containing nucleotide triphosphate hydrolases"/>
    <property type="match status" value="2"/>
</dbReference>
<dbReference type="GO" id="GO:0005524">
    <property type="term" value="F:ATP binding"/>
    <property type="evidence" value="ECO:0007669"/>
    <property type="project" value="UniProtKB-KW"/>
</dbReference>
<keyword evidence="6" id="KW-0067">ATP-binding</keyword>
<evidence type="ECO:0000256" key="8">
    <source>
        <dbReference type="ARBA" id="ARBA00023242"/>
    </source>
</evidence>
<evidence type="ECO:0000313" key="11">
    <source>
        <dbReference type="Proteomes" id="UP001152795"/>
    </source>
</evidence>
<comment type="subcellular location">
    <subcellularLocation>
        <location evidence="1">Nucleus</location>
    </subcellularLocation>
</comment>
<organism evidence="10 11">
    <name type="scientific">Paramuricea clavata</name>
    <name type="common">Red gorgonian</name>
    <name type="synonym">Violescent sea-whip</name>
    <dbReference type="NCBI Taxonomy" id="317549"/>
    <lineage>
        <taxon>Eukaryota</taxon>
        <taxon>Metazoa</taxon>
        <taxon>Cnidaria</taxon>
        <taxon>Anthozoa</taxon>
        <taxon>Octocorallia</taxon>
        <taxon>Malacalcyonacea</taxon>
        <taxon>Plexauridae</taxon>
        <taxon>Paramuricea</taxon>
    </lineage>
</organism>
<dbReference type="SUPFAM" id="SSF46785">
    <property type="entry name" value="Winged helix' DNA-binding domain"/>
    <property type="match status" value="1"/>
</dbReference>
<evidence type="ECO:0000256" key="5">
    <source>
        <dbReference type="ARBA" id="ARBA00022806"/>
    </source>
</evidence>
<evidence type="ECO:0000256" key="4">
    <source>
        <dbReference type="ARBA" id="ARBA00022801"/>
    </source>
</evidence>
<dbReference type="CDD" id="cd18795">
    <property type="entry name" value="SF2_C_Ski2"/>
    <property type="match status" value="1"/>
</dbReference>
<dbReference type="GO" id="GO:0016787">
    <property type="term" value="F:hydrolase activity"/>
    <property type="evidence" value="ECO:0007669"/>
    <property type="project" value="UniProtKB-KW"/>
</dbReference>
<keyword evidence="4" id="KW-0378">Hydrolase</keyword>
<dbReference type="Pfam" id="PF20470">
    <property type="entry name" value="HTH_61"/>
    <property type="match status" value="1"/>
</dbReference>
<dbReference type="PROSITE" id="PS51192">
    <property type="entry name" value="HELICASE_ATP_BIND_1"/>
    <property type="match status" value="1"/>
</dbReference>
<dbReference type="GO" id="GO:0005634">
    <property type="term" value="C:nucleus"/>
    <property type="evidence" value="ECO:0007669"/>
    <property type="project" value="UniProtKB-SubCell"/>
</dbReference>
<dbReference type="CDD" id="cd18026">
    <property type="entry name" value="DEXHc_POLQ-like"/>
    <property type="match status" value="1"/>
</dbReference>
<dbReference type="AlphaFoldDB" id="A0A7D9EUU1"/>
<dbReference type="GO" id="GO:0003676">
    <property type="term" value="F:nucleic acid binding"/>
    <property type="evidence" value="ECO:0007669"/>
    <property type="project" value="InterPro"/>
</dbReference>
<evidence type="ECO:0000256" key="1">
    <source>
        <dbReference type="ARBA" id="ARBA00004123"/>
    </source>
</evidence>
<dbReference type="SUPFAM" id="SSF158702">
    <property type="entry name" value="Sec63 N-terminal domain-like"/>
    <property type="match status" value="1"/>
</dbReference>
<keyword evidence="3" id="KW-0227">DNA damage</keyword>
<evidence type="ECO:0000256" key="9">
    <source>
        <dbReference type="ARBA" id="ARBA00048988"/>
    </source>
</evidence>
<dbReference type="OrthoDB" id="2320933at2759"/>
<dbReference type="InterPro" id="IPR001650">
    <property type="entry name" value="Helicase_C-like"/>
</dbReference>
<dbReference type="Pfam" id="PF21099">
    <property type="entry name" value="POLQ_helical"/>
    <property type="match status" value="1"/>
</dbReference>
<dbReference type="GO" id="GO:0006281">
    <property type="term" value="P:DNA repair"/>
    <property type="evidence" value="ECO:0007669"/>
    <property type="project" value="UniProtKB-KW"/>
</dbReference>
<accession>A0A7D9EUU1</accession>
<proteinExistence type="predicted"/>
<comment type="caution">
    <text evidence="10">The sequence shown here is derived from an EMBL/GenBank/DDBJ whole genome shotgun (WGS) entry which is preliminary data.</text>
</comment>
<reference evidence="10" key="1">
    <citation type="submission" date="2020-04" db="EMBL/GenBank/DDBJ databases">
        <authorList>
            <person name="Alioto T."/>
            <person name="Alioto T."/>
            <person name="Gomez Garrido J."/>
        </authorList>
    </citation>
    <scope>NUCLEOTIDE SEQUENCE</scope>
    <source>
        <strain evidence="10">A484AB</strain>
    </source>
</reference>
<dbReference type="InterPro" id="IPR048960">
    <property type="entry name" value="POLQ-like_helical"/>
</dbReference>
<dbReference type="FunFam" id="1.10.150.20:FF:000058">
    <property type="entry name" value="Helicase, POLQ like"/>
    <property type="match status" value="1"/>
</dbReference>
<dbReference type="Proteomes" id="UP001152795">
    <property type="component" value="Unassembled WGS sequence"/>
</dbReference>
<dbReference type="Pfam" id="PF00271">
    <property type="entry name" value="Helicase_C"/>
    <property type="match status" value="1"/>
</dbReference>
<dbReference type="Gene3D" id="1.10.3380.20">
    <property type="match status" value="1"/>
</dbReference>
<keyword evidence="7" id="KW-0234">DNA repair</keyword>
<evidence type="ECO:0000256" key="2">
    <source>
        <dbReference type="ARBA" id="ARBA00022741"/>
    </source>
</evidence>
<dbReference type="PROSITE" id="PS51194">
    <property type="entry name" value="HELICASE_CTER"/>
    <property type="match status" value="1"/>
</dbReference>
<comment type="catalytic activity">
    <reaction evidence="9">
        <text>ATP + H2O = ADP + phosphate + H(+)</text>
        <dbReference type="Rhea" id="RHEA:13065"/>
        <dbReference type="ChEBI" id="CHEBI:15377"/>
        <dbReference type="ChEBI" id="CHEBI:15378"/>
        <dbReference type="ChEBI" id="CHEBI:30616"/>
        <dbReference type="ChEBI" id="CHEBI:43474"/>
        <dbReference type="ChEBI" id="CHEBI:456216"/>
        <dbReference type="EC" id="5.6.2.4"/>
    </reaction>
</comment>
<name>A0A7D9EUU1_PARCT</name>
<protein>
    <submittedName>
        <fullName evidence="10">Helicase POLQ-like</fullName>
    </submittedName>
</protein>
<dbReference type="InterPro" id="IPR050474">
    <property type="entry name" value="Hel308_SKI2-like"/>
</dbReference>
<dbReference type="InterPro" id="IPR011545">
    <property type="entry name" value="DEAD/DEAH_box_helicase_dom"/>
</dbReference>
<evidence type="ECO:0000256" key="7">
    <source>
        <dbReference type="ARBA" id="ARBA00023204"/>
    </source>
</evidence>
<dbReference type="Pfam" id="PF00270">
    <property type="entry name" value="DEAD"/>
    <property type="match status" value="1"/>
</dbReference>
<evidence type="ECO:0000256" key="6">
    <source>
        <dbReference type="ARBA" id="ARBA00022840"/>
    </source>
</evidence>
<keyword evidence="11" id="KW-1185">Reference proteome</keyword>
<dbReference type="SUPFAM" id="SSF52540">
    <property type="entry name" value="P-loop containing nucleoside triphosphate hydrolases"/>
    <property type="match status" value="2"/>
</dbReference>
<dbReference type="EMBL" id="CACRXK020009567">
    <property type="protein sequence ID" value="CAB4017488.1"/>
    <property type="molecule type" value="Genomic_DNA"/>
</dbReference>
<dbReference type="InterPro" id="IPR027417">
    <property type="entry name" value="P-loop_NTPase"/>
</dbReference>
<gene>
    <name evidence="10" type="ORF">PACLA_8A079623</name>
</gene>
<dbReference type="InterPro" id="IPR046931">
    <property type="entry name" value="HTH_61"/>
</dbReference>